<dbReference type="InterPro" id="IPR002104">
    <property type="entry name" value="Integrase_catalytic"/>
</dbReference>
<evidence type="ECO:0000259" key="6">
    <source>
        <dbReference type="PROSITE" id="PS51898"/>
    </source>
</evidence>
<reference evidence="8 9" key="1">
    <citation type="submission" date="2023-03" db="EMBL/GenBank/DDBJ databases">
        <title>Paludisphaera mucosa sp. nov. a novel planctomycete from northern fen.</title>
        <authorList>
            <person name="Ivanova A."/>
        </authorList>
    </citation>
    <scope>NUCLEOTIDE SEQUENCE [LARGE SCALE GENOMIC DNA]</scope>
    <source>
        <strain evidence="8 9">Pla2</strain>
    </source>
</reference>
<evidence type="ECO:0000256" key="3">
    <source>
        <dbReference type="ARBA" id="ARBA00023125"/>
    </source>
</evidence>
<keyword evidence="2" id="KW-0229">DNA integration</keyword>
<dbReference type="PROSITE" id="PS51898">
    <property type="entry name" value="TYR_RECOMBINASE"/>
    <property type="match status" value="1"/>
</dbReference>
<comment type="caution">
    <text evidence="8">The sequence shown here is derived from an EMBL/GenBank/DDBJ whole genome shotgun (WGS) entry which is preliminary data.</text>
</comment>
<protein>
    <submittedName>
        <fullName evidence="8">Tyrosine-type recombinase/integrase</fullName>
    </submittedName>
</protein>
<dbReference type="EMBL" id="JARRAG010000007">
    <property type="protein sequence ID" value="MDG3008450.1"/>
    <property type="molecule type" value="Genomic_DNA"/>
</dbReference>
<dbReference type="Proteomes" id="UP001216907">
    <property type="component" value="Unassembled WGS sequence"/>
</dbReference>
<gene>
    <name evidence="8" type="ORF">PZE19_32195</name>
</gene>
<dbReference type="Pfam" id="PF00589">
    <property type="entry name" value="Phage_integrase"/>
    <property type="match status" value="1"/>
</dbReference>
<dbReference type="InterPro" id="IPR004107">
    <property type="entry name" value="Integrase_SAM-like_N"/>
</dbReference>
<evidence type="ECO:0000256" key="4">
    <source>
        <dbReference type="ARBA" id="ARBA00023172"/>
    </source>
</evidence>
<dbReference type="PROSITE" id="PS51900">
    <property type="entry name" value="CB"/>
    <property type="match status" value="1"/>
</dbReference>
<dbReference type="InterPro" id="IPR050090">
    <property type="entry name" value="Tyrosine_recombinase_XerCD"/>
</dbReference>
<accession>A0ABT6FLJ0</accession>
<feature type="domain" description="Core-binding (CB)" evidence="7">
    <location>
        <begin position="24"/>
        <end position="103"/>
    </location>
</feature>
<keyword evidence="3 5" id="KW-0238">DNA-binding</keyword>
<evidence type="ECO:0000256" key="2">
    <source>
        <dbReference type="ARBA" id="ARBA00022908"/>
    </source>
</evidence>
<evidence type="ECO:0000313" key="9">
    <source>
        <dbReference type="Proteomes" id="UP001216907"/>
    </source>
</evidence>
<evidence type="ECO:0000256" key="5">
    <source>
        <dbReference type="PROSITE-ProRule" id="PRU01248"/>
    </source>
</evidence>
<dbReference type="Gene3D" id="1.10.443.10">
    <property type="entry name" value="Intergrase catalytic core"/>
    <property type="match status" value="1"/>
</dbReference>
<dbReference type="RefSeq" id="WP_277864769.1">
    <property type="nucleotide sequence ID" value="NZ_JARRAG010000007.1"/>
</dbReference>
<dbReference type="InterPro" id="IPR010998">
    <property type="entry name" value="Integrase_recombinase_N"/>
</dbReference>
<dbReference type="PANTHER" id="PTHR30349:SF41">
    <property type="entry name" value="INTEGRASE_RECOMBINASE PROTEIN MJ0367-RELATED"/>
    <property type="match status" value="1"/>
</dbReference>
<dbReference type="InterPro" id="IPR044068">
    <property type="entry name" value="CB"/>
</dbReference>
<evidence type="ECO:0000256" key="1">
    <source>
        <dbReference type="ARBA" id="ARBA00008857"/>
    </source>
</evidence>
<name>A0ABT6FLJ0_9BACT</name>
<keyword evidence="4" id="KW-0233">DNA recombination</keyword>
<evidence type="ECO:0000313" key="8">
    <source>
        <dbReference type="EMBL" id="MDG3008450.1"/>
    </source>
</evidence>
<dbReference type="Gene3D" id="1.10.150.130">
    <property type="match status" value="1"/>
</dbReference>
<proteinExistence type="inferred from homology"/>
<sequence>MSGEIQRRDSRFTLPALIVNEGDRAGRRFVEFFTAQIRNANTRAAYAQAVAQFLLWCEDRKLTLQTLEPIAVAAYVEELGVTRSKSTVKQHLAAIKMLLDWMVTGQIIPVNPAASVRGPKHVVSKGLTPYLSAEDARTLLTSIEPSTLLGLRDRALIAVMTYSFARITAVLSMTVDDYYANGKKWRLRLHEKGGKRLEVPVHHKAEEYLDAYIQSARIEGDKRGPLFRASNRRSGELKATPLRRGDAWAMVKRRAAEAGLTHKLCNHSFRATGITAFMAAGGNIDKARKIAGHASTKTTQLYDRTDDEITLDEIERIAI</sequence>
<keyword evidence="9" id="KW-1185">Reference proteome</keyword>
<dbReference type="Pfam" id="PF13495">
    <property type="entry name" value="Phage_int_SAM_4"/>
    <property type="match status" value="1"/>
</dbReference>
<organism evidence="8 9">
    <name type="scientific">Paludisphaera mucosa</name>
    <dbReference type="NCBI Taxonomy" id="3030827"/>
    <lineage>
        <taxon>Bacteria</taxon>
        <taxon>Pseudomonadati</taxon>
        <taxon>Planctomycetota</taxon>
        <taxon>Planctomycetia</taxon>
        <taxon>Isosphaerales</taxon>
        <taxon>Isosphaeraceae</taxon>
        <taxon>Paludisphaera</taxon>
    </lineage>
</organism>
<feature type="domain" description="Tyr recombinase" evidence="6">
    <location>
        <begin position="126"/>
        <end position="316"/>
    </location>
</feature>
<dbReference type="PANTHER" id="PTHR30349">
    <property type="entry name" value="PHAGE INTEGRASE-RELATED"/>
    <property type="match status" value="1"/>
</dbReference>
<dbReference type="SUPFAM" id="SSF56349">
    <property type="entry name" value="DNA breaking-rejoining enzymes"/>
    <property type="match status" value="1"/>
</dbReference>
<dbReference type="InterPro" id="IPR013762">
    <property type="entry name" value="Integrase-like_cat_sf"/>
</dbReference>
<dbReference type="InterPro" id="IPR011010">
    <property type="entry name" value="DNA_brk_join_enz"/>
</dbReference>
<evidence type="ECO:0000259" key="7">
    <source>
        <dbReference type="PROSITE" id="PS51900"/>
    </source>
</evidence>
<comment type="similarity">
    <text evidence="1">Belongs to the 'phage' integrase family.</text>
</comment>